<sequence>MQRLFGEGLRRRQSAGGVESMRRTRLPSSMSKARESMFRTFFARVQVLSAQWGNHTFHARWTLEHGEPEALAFLEQLAVAEVTPWRCPCGCASIDADAACGSGQPQAPYRRLHIVKRWHERRLPAILTVPCGPATVGRIRRLAAVDSTGRRNDLNRRQSNVSNGLIWWCMSARSSRFFIAGNIEEPVFVLDGIASEWLFVSGFWYRVNASLGTIYDQFEEDEAEPVALSQIACELAHQICELEGREEEMISFIYRWTPQGETYTLEMQRADLISKLVEMRDFFNSAAASGEILELSL</sequence>
<protein>
    <submittedName>
        <fullName evidence="2">Uncharacterized protein</fullName>
    </submittedName>
</protein>
<reference evidence="2" key="1">
    <citation type="submission" date="2020-12" db="EMBL/GenBank/DDBJ databases">
        <title>Burkholderia cepacia complex in Mexico.</title>
        <authorList>
            <person name="Estrada P."/>
        </authorList>
    </citation>
    <scope>NUCLEOTIDE SEQUENCE</scope>
    <source>
        <strain evidence="2">871</strain>
    </source>
</reference>
<proteinExistence type="predicted"/>
<comment type="caution">
    <text evidence="2">The sequence shown here is derived from an EMBL/GenBank/DDBJ whole genome shotgun (WGS) entry which is preliminary data.</text>
</comment>
<accession>A0A8I1B449</accession>
<dbReference type="Proteomes" id="UP000645612">
    <property type="component" value="Unassembled WGS sequence"/>
</dbReference>
<dbReference type="RefSeq" id="WP_176131971.1">
    <property type="nucleotide sequence ID" value="NZ_CADDZZ010000057.1"/>
</dbReference>
<evidence type="ECO:0000313" key="2">
    <source>
        <dbReference type="EMBL" id="MBH9702455.1"/>
    </source>
</evidence>
<feature type="region of interest" description="Disordered" evidence="1">
    <location>
        <begin position="1"/>
        <end position="26"/>
    </location>
</feature>
<evidence type="ECO:0000256" key="1">
    <source>
        <dbReference type="SAM" id="MobiDB-lite"/>
    </source>
</evidence>
<evidence type="ECO:0000313" key="3">
    <source>
        <dbReference type="Proteomes" id="UP000645612"/>
    </source>
</evidence>
<gene>
    <name evidence="2" type="ORF">JAO13_39095</name>
</gene>
<dbReference type="AlphaFoldDB" id="A0A8I1B449"/>
<organism evidence="2 3">
    <name type="scientific">Burkholderia cepacia</name>
    <name type="common">Pseudomonas cepacia</name>
    <dbReference type="NCBI Taxonomy" id="292"/>
    <lineage>
        <taxon>Bacteria</taxon>
        <taxon>Pseudomonadati</taxon>
        <taxon>Pseudomonadota</taxon>
        <taxon>Betaproteobacteria</taxon>
        <taxon>Burkholderiales</taxon>
        <taxon>Burkholderiaceae</taxon>
        <taxon>Burkholderia</taxon>
        <taxon>Burkholderia cepacia complex</taxon>
    </lineage>
</organism>
<name>A0A8I1B449_BURCE</name>
<dbReference type="EMBL" id="JAEDXG010000072">
    <property type="protein sequence ID" value="MBH9702455.1"/>
    <property type="molecule type" value="Genomic_DNA"/>
</dbReference>